<dbReference type="GO" id="GO:0022857">
    <property type="term" value="F:transmembrane transporter activity"/>
    <property type="evidence" value="ECO:0007669"/>
    <property type="project" value="InterPro"/>
</dbReference>
<feature type="domain" description="Major facilitator superfamily (MFS) profile" evidence="7">
    <location>
        <begin position="1"/>
        <end position="230"/>
    </location>
</feature>
<dbReference type="AlphaFoldDB" id="A0A9N9VQY0"/>
<evidence type="ECO:0000256" key="2">
    <source>
        <dbReference type="ARBA" id="ARBA00022448"/>
    </source>
</evidence>
<dbReference type="OrthoDB" id="2962993at2759"/>
<accession>A0A9N9VQY0</accession>
<organism evidence="8 9">
    <name type="scientific">Clonostachys rhizophaga</name>
    <dbReference type="NCBI Taxonomy" id="160324"/>
    <lineage>
        <taxon>Eukaryota</taxon>
        <taxon>Fungi</taxon>
        <taxon>Dikarya</taxon>
        <taxon>Ascomycota</taxon>
        <taxon>Pezizomycotina</taxon>
        <taxon>Sordariomycetes</taxon>
        <taxon>Hypocreomycetidae</taxon>
        <taxon>Hypocreales</taxon>
        <taxon>Bionectriaceae</taxon>
        <taxon>Clonostachys</taxon>
    </lineage>
</organism>
<keyword evidence="9" id="KW-1185">Reference proteome</keyword>
<evidence type="ECO:0000256" key="1">
    <source>
        <dbReference type="ARBA" id="ARBA00004141"/>
    </source>
</evidence>
<feature type="transmembrane region" description="Helical" evidence="6">
    <location>
        <begin position="114"/>
        <end position="137"/>
    </location>
</feature>
<protein>
    <recommendedName>
        <fullName evidence="7">Major facilitator superfamily (MFS) profile domain-containing protein</fullName>
    </recommendedName>
</protein>
<comment type="caution">
    <text evidence="8">The sequence shown here is derived from an EMBL/GenBank/DDBJ whole genome shotgun (WGS) entry which is preliminary data.</text>
</comment>
<dbReference type="Proteomes" id="UP000696573">
    <property type="component" value="Unassembled WGS sequence"/>
</dbReference>
<proteinExistence type="predicted"/>
<evidence type="ECO:0000313" key="9">
    <source>
        <dbReference type="Proteomes" id="UP000696573"/>
    </source>
</evidence>
<evidence type="ECO:0000259" key="7">
    <source>
        <dbReference type="PROSITE" id="PS50850"/>
    </source>
</evidence>
<keyword evidence="5 6" id="KW-0472">Membrane</keyword>
<feature type="transmembrane region" description="Helical" evidence="6">
    <location>
        <begin position="57"/>
        <end position="78"/>
    </location>
</feature>
<sequence length="230" mass="25649">MSPNPENEHVDHELSSKQDMEATIADPQLEDASTIVIPDRQLEKKVVQKLDLRLAPMFAFSTAVSVFFATYVAFEIPVVLAMKKLKPSRAITMMVIGWSTITIGTAFVKNYGELVAVRLLLGLCEAGFFPSLSLYITMVYKREEQGRRMAYLFGSVALAGMFGGLLATGITKIGHAHGLNAWSWLYIIEGCISFIAAAWVFWGLPNNPSEAKFWKPEEKAVMLARDRQRL</sequence>
<feature type="transmembrane region" description="Helical" evidence="6">
    <location>
        <begin position="182"/>
        <end position="204"/>
    </location>
</feature>
<dbReference type="Gene3D" id="1.20.1250.20">
    <property type="entry name" value="MFS general substrate transporter like domains"/>
    <property type="match status" value="1"/>
</dbReference>
<keyword evidence="2" id="KW-0813">Transport</keyword>
<dbReference type="InterPro" id="IPR036259">
    <property type="entry name" value="MFS_trans_sf"/>
</dbReference>
<dbReference type="SUPFAM" id="SSF103473">
    <property type="entry name" value="MFS general substrate transporter"/>
    <property type="match status" value="1"/>
</dbReference>
<dbReference type="EMBL" id="CABFNQ020000730">
    <property type="protein sequence ID" value="CAH0027799.1"/>
    <property type="molecule type" value="Genomic_DNA"/>
</dbReference>
<dbReference type="Pfam" id="PF07690">
    <property type="entry name" value="MFS_1"/>
    <property type="match status" value="1"/>
</dbReference>
<dbReference type="InterPro" id="IPR011701">
    <property type="entry name" value="MFS"/>
</dbReference>
<dbReference type="GO" id="GO:0016020">
    <property type="term" value="C:membrane"/>
    <property type="evidence" value="ECO:0007669"/>
    <property type="project" value="UniProtKB-SubCell"/>
</dbReference>
<reference evidence="8" key="1">
    <citation type="submission" date="2021-10" db="EMBL/GenBank/DDBJ databases">
        <authorList>
            <person name="Piombo E."/>
        </authorList>
    </citation>
    <scope>NUCLEOTIDE SEQUENCE</scope>
</reference>
<dbReference type="PANTHER" id="PTHR43791:SF24">
    <property type="entry name" value="NICOTINIC ACID PLASMA MEMBRANE TRANSPORTER"/>
    <property type="match status" value="1"/>
</dbReference>
<keyword evidence="3 6" id="KW-0812">Transmembrane</keyword>
<evidence type="ECO:0000256" key="3">
    <source>
        <dbReference type="ARBA" id="ARBA00022692"/>
    </source>
</evidence>
<dbReference type="PROSITE" id="PS50850">
    <property type="entry name" value="MFS"/>
    <property type="match status" value="1"/>
</dbReference>
<evidence type="ECO:0000256" key="4">
    <source>
        <dbReference type="ARBA" id="ARBA00022989"/>
    </source>
</evidence>
<name>A0A9N9VQY0_9HYPO</name>
<feature type="non-terminal residue" evidence="8">
    <location>
        <position position="230"/>
    </location>
</feature>
<evidence type="ECO:0000256" key="5">
    <source>
        <dbReference type="ARBA" id="ARBA00023136"/>
    </source>
</evidence>
<feature type="transmembrane region" description="Helical" evidence="6">
    <location>
        <begin position="149"/>
        <end position="170"/>
    </location>
</feature>
<feature type="transmembrane region" description="Helical" evidence="6">
    <location>
        <begin position="90"/>
        <end position="108"/>
    </location>
</feature>
<gene>
    <name evidence="8" type="ORF">CRHIZ90672A_00001767</name>
</gene>
<evidence type="ECO:0000313" key="8">
    <source>
        <dbReference type="EMBL" id="CAH0027799.1"/>
    </source>
</evidence>
<dbReference type="InterPro" id="IPR020846">
    <property type="entry name" value="MFS_dom"/>
</dbReference>
<keyword evidence="4 6" id="KW-1133">Transmembrane helix</keyword>
<dbReference type="PANTHER" id="PTHR43791">
    <property type="entry name" value="PERMEASE-RELATED"/>
    <property type="match status" value="1"/>
</dbReference>
<evidence type="ECO:0000256" key="6">
    <source>
        <dbReference type="SAM" id="Phobius"/>
    </source>
</evidence>
<comment type="subcellular location">
    <subcellularLocation>
        <location evidence="1">Membrane</location>
        <topology evidence="1">Multi-pass membrane protein</topology>
    </subcellularLocation>
</comment>